<dbReference type="EMBL" id="JAKKPZ010000024">
    <property type="protein sequence ID" value="KAI1710830.1"/>
    <property type="molecule type" value="Genomic_DNA"/>
</dbReference>
<comment type="caution">
    <text evidence="1">The sequence shown here is derived from an EMBL/GenBank/DDBJ whole genome shotgun (WGS) entry which is preliminary data.</text>
</comment>
<dbReference type="AlphaFoldDB" id="A0AAD4QZ71"/>
<keyword evidence="2" id="KW-1185">Reference proteome</keyword>
<evidence type="ECO:0000313" key="2">
    <source>
        <dbReference type="Proteomes" id="UP001201812"/>
    </source>
</evidence>
<proteinExistence type="predicted"/>
<evidence type="ECO:0000313" key="1">
    <source>
        <dbReference type="EMBL" id="KAI1710830.1"/>
    </source>
</evidence>
<name>A0AAD4QZ71_9BILA</name>
<dbReference type="Proteomes" id="UP001201812">
    <property type="component" value="Unassembled WGS sequence"/>
</dbReference>
<accession>A0AAD4QZ71</accession>
<gene>
    <name evidence="1" type="ORF">DdX_10531</name>
</gene>
<reference evidence="1" key="1">
    <citation type="submission" date="2022-01" db="EMBL/GenBank/DDBJ databases">
        <title>Genome Sequence Resource for Two Populations of Ditylenchus destructor, the Migratory Endoparasitic Phytonematode.</title>
        <authorList>
            <person name="Zhang H."/>
            <person name="Lin R."/>
            <person name="Xie B."/>
        </authorList>
    </citation>
    <scope>NUCLEOTIDE SEQUENCE</scope>
    <source>
        <strain evidence="1">BazhouSP</strain>
    </source>
</reference>
<sequence>MILGGDIKMGLPLGARAVCCGLKGPQATADFQQPGRVSSRKGLFLGEVIDAPSPNRAPMDGRLEARTFKGRGSGDAPGGRRLVTAVEQIDRVSLEEREE</sequence>
<protein>
    <submittedName>
        <fullName evidence="1">Uncharacterized protein</fullName>
    </submittedName>
</protein>
<organism evidence="1 2">
    <name type="scientific">Ditylenchus destructor</name>
    <dbReference type="NCBI Taxonomy" id="166010"/>
    <lineage>
        <taxon>Eukaryota</taxon>
        <taxon>Metazoa</taxon>
        <taxon>Ecdysozoa</taxon>
        <taxon>Nematoda</taxon>
        <taxon>Chromadorea</taxon>
        <taxon>Rhabditida</taxon>
        <taxon>Tylenchina</taxon>
        <taxon>Tylenchomorpha</taxon>
        <taxon>Sphaerularioidea</taxon>
        <taxon>Anguinidae</taxon>
        <taxon>Anguininae</taxon>
        <taxon>Ditylenchus</taxon>
    </lineage>
</organism>